<evidence type="ECO:0000313" key="9">
    <source>
        <dbReference type="Proteomes" id="UP000726170"/>
    </source>
</evidence>
<evidence type="ECO:0000256" key="3">
    <source>
        <dbReference type="ARBA" id="ARBA00022692"/>
    </source>
</evidence>
<feature type="transmembrane region" description="Helical" evidence="6">
    <location>
        <begin position="102"/>
        <end position="135"/>
    </location>
</feature>
<evidence type="ECO:0000256" key="1">
    <source>
        <dbReference type="ARBA" id="ARBA00004651"/>
    </source>
</evidence>
<keyword evidence="6" id="KW-0813">Transport</keyword>
<protein>
    <submittedName>
        <fullName evidence="8">FtsX-like permease family protein</fullName>
    </submittedName>
</protein>
<feature type="transmembrane region" description="Helical" evidence="6">
    <location>
        <begin position="556"/>
        <end position="579"/>
    </location>
</feature>
<feature type="transmembrane region" description="Helical" evidence="6">
    <location>
        <begin position="241"/>
        <end position="269"/>
    </location>
</feature>
<feature type="transmembrane region" description="Helical" evidence="6">
    <location>
        <begin position="201"/>
        <end position="221"/>
    </location>
</feature>
<evidence type="ECO:0000256" key="4">
    <source>
        <dbReference type="ARBA" id="ARBA00022989"/>
    </source>
</evidence>
<evidence type="ECO:0000256" key="2">
    <source>
        <dbReference type="ARBA" id="ARBA00022475"/>
    </source>
</evidence>
<evidence type="ECO:0000256" key="5">
    <source>
        <dbReference type="ARBA" id="ARBA00023136"/>
    </source>
</evidence>
<keyword evidence="5 6" id="KW-0472">Membrane</keyword>
<feature type="transmembrane region" description="Helical" evidence="6">
    <location>
        <begin position="62"/>
        <end position="81"/>
    </location>
</feature>
<feature type="domain" description="ABC3 transporter permease C-terminal" evidence="7">
    <location>
        <begin position="62"/>
        <end position="181"/>
    </location>
</feature>
<comment type="subcellular location">
    <subcellularLocation>
        <location evidence="1 6">Cell membrane</location>
        <topology evidence="1 6">Multi-pass membrane protein</topology>
    </subcellularLocation>
</comment>
<dbReference type="InterPro" id="IPR052536">
    <property type="entry name" value="ABC-4_Integral_Memb_Prot"/>
</dbReference>
<reference evidence="8 9" key="1">
    <citation type="submission" date="2021-06" db="EMBL/GenBank/DDBJ databases">
        <authorList>
            <person name="Sun Q."/>
            <person name="Li D."/>
        </authorList>
    </citation>
    <scope>NUCLEOTIDE SEQUENCE [LARGE SCALE GENOMIC DNA]</scope>
    <source>
        <strain evidence="8 9">MSJ-11</strain>
    </source>
</reference>
<sequence length="685" mass="78443">MYAKLALRNARRSIKDYLLYLLTLTLCVGLFYAFISLSSPNYQLIISEQFDLSRSYGALKRIAFFITVILIFLIKYVNNYMIKRKKKEFALYTMMGMEQRKVALLFFTETLIMGELSIVMGIIVGVLFSQVITALIVPAIGQSFSLYFSLYPDTVFMTVGFFTGIFGIIGFGNIKTISKIKIIDMLNDGKKVEIQSAKSKGFYRFIGILSFLAFVITVVSAKRYLYLLPLSKEFVSQEKKSLMLMISICSFIFAIYTMFYYLSYLVIFIRENLVKAKYRNANLFLLGQLSAKLKTTSKLMATIALTLMISIILLVLGMIMSQWSLGYLEKRAIFDIRIDTEYKDIYGHVRNIPQIDYSPVLDHLKENGYEMESSVEVELYFINENDFFRRIKTDFPVLAISLSDYNKLREMAGIHTIKLEEHSFATQWHSTATTEEINEFLLANDKLIVDNTTLELSNHSYFQGGIGEALYNKYVDVTYVLPDEVCSELAIADIQFYGNTKKDISYNDAKTVESFIYKRYYDVYANFIEDSGRDIDKYISVSLQTLAINDSIASSLMIKFLCIYTAIVLTIICLTVLSLQQLSDSFEHKERFNVLRKLGVDDKGVDKLIIRQMCIWFGIPIAVALVGFAIFIYVFVQITLGEIVAYVGSNIFVLNISLSVGISIIILSIYFTITYLLFRRNVISE</sequence>
<evidence type="ECO:0000313" key="8">
    <source>
        <dbReference type="EMBL" id="MBU5484656.1"/>
    </source>
</evidence>
<keyword evidence="9" id="KW-1185">Reference proteome</keyword>
<feature type="transmembrane region" description="Helical" evidence="6">
    <location>
        <begin position="299"/>
        <end position="320"/>
    </location>
</feature>
<dbReference type="Proteomes" id="UP000726170">
    <property type="component" value="Unassembled WGS sequence"/>
</dbReference>
<evidence type="ECO:0000256" key="6">
    <source>
        <dbReference type="PIRNR" id="PIRNR018968"/>
    </source>
</evidence>
<comment type="caution">
    <text evidence="8">The sequence shown here is derived from an EMBL/GenBank/DDBJ whole genome shotgun (WGS) entry which is preliminary data.</text>
</comment>
<keyword evidence="2 6" id="KW-1003">Cell membrane</keyword>
<dbReference type="RefSeq" id="WP_216439119.1">
    <property type="nucleotide sequence ID" value="NZ_JAHLQF010000002.1"/>
</dbReference>
<name>A0ABS6EHG2_9CLOT</name>
<gene>
    <name evidence="8" type="ORF">KQI86_09960</name>
</gene>
<proteinExistence type="inferred from homology"/>
<feature type="transmembrane region" description="Helical" evidence="6">
    <location>
        <begin position="613"/>
        <end position="636"/>
    </location>
</feature>
<comment type="similarity">
    <text evidence="6">Belongs to the ABC-4 integral membrane protein family.</text>
</comment>
<keyword evidence="4 6" id="KW-1133">Transmembrane helix</keyword>
<evidence type="ECO:0000259" key="7">
    <source>
        <dbReference type="Pfam" id="PF02687"/>
    </source>
</evidence>
<dbReference type="Pfam" id="PF02687">
    <property type="entry name" value="FtsX"/>
    <property type="match status" value="1"/>
</dbReference>
<feature type="transmembrane region" description="Helical" evidence="6">
    <location>
        <begin position="155"/>
        <end position="174"/>
    </location>
</feature>
<dbReference type="InterPro" id="IPR003838">
    <property type="entry name" value="ABC3_permease_C"/>
</dbReference>
<dbReference type="InterPro" id="IPR027022">
    <property type="entry name" value="ABC_permease_BceB-typ"/>
</dbReference>
<keyword evidence="3 6" id="KW-0812">Transmembrane</keyword>
<dbReference type="PANTHER" id="PTHR46795">
    <property type="entry name" value="ABC TRANSPORTER PERMEASE-RELATED-RELATED"/>
    <property type="match status" value="1"/>
</dbReference>
<dbReference type="PIRSF" id="PIRSF018968">
    <property type="entry name" value="ABC_permease_BceB"/>
    <property type="match status" value="1"/>
</dbReference>
<dbReference type="PANTHER" id="PTHR46795:SF3">
    <property type="entry name" value="ABC TRANSPORTER PERMEASE"/>
    <property type="match status" value="1"/>
</dbReference>
<dbReference type="EMBL" id="JAHLQF010000002">
    <property type="protein sequence ID" value="MBU5484656.1"/>
    <property type="molecule type" value="Genomic_DNA"/>
</dbReference>
<accession>A0ABS6EHG2</accession>
<feature type="transmembrane region" description="Helical" evidence="6">
    <location>
        <begin position="17"/>
        <end position="35"/>
    </location>
</feature>
<feature type="transmembrane region" description="Helical" evidence="6">
    <location>
        <begin position="656"/>
        <end position="678"/>
    </location>
</feature>
<organism evidence="8 9">
    <name type="scientific">Clostridium mobile</name>
    <dbReference type="NCBI Taxonomy" id="2841512"/>
    <lineage>
        <taxon>Bacteria</taxon>
        <taxon>Bacillati</taxon>
        <taxon>Bacillota</taxon>
        <taxon>Clostridia</taxon>
        <taxon>Eubacteriales</taxon>
        <taxon>Clostridiaceae</taxon>
        <taxon>Clostridium</taxon>
    </lineage>
</organism>